<feature type="region of interest" description="Disordered" evidence="1">
    <location>
        <begin position="141"/>
        <end position="160"/>
    </location>
</feature>
<protein>
    <submittedName>
        <fullName evidence="2">Uncharacterized protein</fullName>
    </submittedName>
</protein>
<feature type="compositionally biased region" description="Basic and acidic residues" evidence="1">
    <location>
        <begin position="174"/>
        <end position="193"/>
    </location>
</feature>
<dbReference type="AlphaFoldDB" id="A0AAV7MQQ7"/>
<proteinExistence type="predicted"/>
<feature type="compositionally biased region" description="Basic and acidic residues" evidence="1">
    <location>
        <begin position="86"/>
        <end position="120"/>
    </location>
</feature>
<accession>A0AAV7MQQ7</accession>
<evidence type="ECO:0000313" key="2">
    <source>
        <dbReference type="EMBL" id="KAJ1106081.1"/>
    </source>
</evidence>
<evidence type="ECO:0000256" key="1">
    <source>
        <dbReference type="SAM" id="MobiDB-lite"/>
    </source>
</evidence>
<keyword evidence="3" id="KW-1185">Reference proteome</keyword>
<feature type="region of interest" description="Disordered" evidence="1">
    <location>
        <begin position="172"/>
        <end position="193"/>
    </location>
</feature>
<feature type="region of interest" description="Disordered" evidence="1">
    <location>
        <begin position="86"/>
        <end position="121"/>
    </location>
</feature>
<organism evidence="2 3">
    <name type="scientific">Pleurodeles waltl</name>
    <name type="common">Iberian ribbed newt</name>
    <dbReference type="NCBI Taxonomy" id="8319"/>
    <lineage>
        <taxon>Eukaryota</taxon>
        <taxon>Metazoa</taxon>
        <taxon>Chordata</taxon>
        <taxon>Craniata</taxon>
        <taxon>Vertebrata</taxon>
        <taxon>Euteleostomi</taxon>
        <taxon>Amphibia</taxon>
        <taxon>Batrachia</taxon>
        <taxon>Caudata</taxon>
        <taxon>Salamandroidea</taxon>
        <taxon>Salamandridae</taxon>
        <taxon>Pleurodelinae</taxon>
        <taxon>Pleurodeles</taxon>
    </lineage>
</organism>
<comment type="caution">
    <text evidence="2">The sequence shown here is derived from an EMBL/GenBank/DDBJ whole genome shotgun (WGS) entry which is preliminary data.</text>
</comment>
<evidence type="ECO:0000313" key="3">
    <source>
        <dbReference type="Proteomes" id="UP001066276"/>
    </source>
</evidence>
<feature type="region of interest" description="Disordered" evidence="1">
    <location>
        <begin position="1"/>
        <end position="50"/>
    </location>
</feature>
<dbReference type="Proteomes" id="UP001066276">
    <property type="component" value="Chromosome 9"/>
</dbReference>
<dbReference type="EMBL" id="JANPWB010000013">
    <property type="protein sequence ID" value="KAJ1106081.1"/>
    <property type="molecule type" value="Genomic_DNA"/>
</dbReference>
<name>A0AAV7MQQ7_PLEWA</name>
<reference evidence="2" key="1">
    <citation type="journal article" date="2022" name="bioRxiv">
        <title>Sequencing and chromosome-scale assembly of the giantPleurodeles waltlgenome.</title>
        <authorList>
            <person name="Brown T."/>
            <person name="Elewa A."/>
            <person name="Iarovenko S."/>
            <person name="Subramanian E."/>
            <person name="Araus A.J."/>
            <person name="Petzold A."/>
            <person name="Susuki M."/>
            <person name="Suzuki K.-i.T."/>
            <person name="Hayashi T."/>
            <person name="Toyoda A."/>
            <person name="Oliveira C."/>
            <person name="Osipova E."/>
            <person name="Leigh N.D."/>
            <person name="Simon A."/>
            <person name="Yun M.H."/>
        </authorList>
    </citation>
    <scope>NUCLEOTIDE SEQUENCE</scope>
    <source>
        <strain evidence="2">20211129_DDA</strain>
        <tissue evidence="2">Liver</tissue>
    </source>
</reference>
<gene>
    <name evidence="2" type="ORF">NDU88_003484</name>
</gene>
<sequence length="208" mass="23153">MGGEQDPQKRAKHFHPVNSPVVCLSSSGIEGKQPTEQREPNLEQSSMPSAEKVEYKIPDFFSIEHSRLQENKVLIDPADAVTGINSEKDLRLGSHSSTRREPERLAFGKESSKVEPDRPDCSGSILDLDFSVWEDPLPSIQARKESDLPDLGGTPDHPLIELIDTDSLQGDTSMEQRKTIHPHESSQKHKADMLHTIISLSPFQDSIP</sequence>